<evidence type="ECO:0000256" key="8">
    <source>
        <dbReference type="ARBA" id="ARBA00022729"/>
    </source>
</evidence>
<evidence type="ECO:0000256" key="10">
    <source>
        <dbReference type="ARBA" id="ARBA00023157"/>
    </source>
</evidence>
<evidence type="ECO:0000256" key="2">
    <source>
        <dbReference type="ARBA" id="ARBA00004496"/>
    </source>
</evidence>
<evidence type="ECO:0000313" key="21">
    <source>
        <dbReference type="Proteomes" id="UP000027456"/>
    </source>
</evidence>
<feature type="active site" evidence="15">
    <location>
        <position position="85"/>
    </location>
</feature>
<keyword evidence="21" id="KW-1185">Reference proteome</keyword>
<keyword evidence="10" id="KW-1015">Disulfide bond</keyword>
<keyword evidence="11" id="KW-0325">Glycoprotein</keyword>
<dbReference type="SUPFAM" id="SSF55895">
    <property type="entry name" value="Ribonuclease Rh-like"/>
    <property type="match status" value="1"/>
</dbReference>
<dbReference type="PROSITE" id="PS00530">
    <property type="entry name" value="RNASE_T2_1"/>
    <property type="match status" value="1"/>
</dbReference>
<dbReference type="EC" id="4.6.1.19" evidence="4"/>
<feature type="chain" id="PRO_5001700545" description="Ribonuclease T2-like" evidence="18">
    <location>
        <begin position="18"/>
        <end position="418"/>
    </location>
</feature>
<evidence type="ECO:0000256" key="11">
    <source>
        <dbReference type="ARBA" id="ARBA00023180"/>
    </source>
</evidence>
<feature type="signal peptide" evidence="18">
    <location>
        <begin position="1"/>
        <end position="17"/>
    </location>
</feature>
<evidence type="ECO:0000256" key="17">
    <source>
        <dbReference type="SAM" id="MobiDB-lite"/>
    </source>
</evidence>
<dbReference type="CDD" id="cd01061">
    <property type="entry name" value="RNase_T2_euk"/>
    <property type="match status" value="1"/>
</dbReference>
<evidence type="ECO:0000256" key="14">
    <source>
        <dbReference type="ARBA" id="ARBA00071169"/>
    </source>
</evidence>
<dbReference type="InterPro" id="IPR018188">
    <property type="entry name" value="RNase_T2_His_AS_1"/>
</dbReference>
<keyword evidence="7" id="KW-0540">Nuclease</keyword>
<comment type="similarity">
    <text evidence="3 16">Belongs to the RNase T2 family.</text>
</comment>
<evidence type="ECO:0000256" key="9">
    <source>
        <dbReference type="ARBA" id="ARBA00022801"/>
    </source>
</evidence>
<dbReference type="Pfam" id="PF25488">
    <property type="entry name" value="RNaseT2L_C"/>
    <property type="match status" value="1"/>
</dbReference>
<gene>
    <name evidence="20" type="ORF">V565_002320</name>
</gene>
<evidence type="ECO:0000256" key="18">
    <source>
        <dbReference type="SAM" id="SignalP"/>
    </source>
</evidence>
<dbReference type="OrthoDB" id="435754at2759"/>
<dbReference type="InterPro" id="IPR036430">
    <property type="entry name" value="RNase_T2-like_sf"/>
</dbReference>
<feature type="active site" evidence="15">
    <location>
        <position position="147"/>
    </location>
</feature>
<comment type="caution">
    <text evidence="20">The sequence shown here is derived from an EMBL/GenBank/DDBJ whole genome shotgun (WGS) entry which is preliminary data.</text>
</comment>
<evidence type="ECO:0000256" key="12">
    <source>
        <dbReference type="ARBA" id="ARBA00023239"/>
    </source>
</evidence>
<feature type="region of interest" description="Disordered" evidence="17">
    <location>
        <begin position="279"/>
        <end position="299"/>
    </location>
</feature>
<evidence type="ECO:0000259" key="19">
    <source>
        <dbReference type="Pfam" id="PF25488"/>
    </source>
</evidence>
<dbReference type="PROSITE" id="PS00531">
    <property type="entry name" value="RNASE_T2_2"/>
    <property type="match status" value="1"/>
</dbReference>
<dbReference type="GO" id="GO:0005576">
    <property type="term" value="C:extracellular region"/>
    <property type="evidence" value="ECO:0007669"/>
    <property type="project" value="TreeGrafter"/>
</dbReference>
<evidence type="ECO:0000256" key="16">
    <source>
        <dbReference type="RuleBase" id="RU004328"/>
    </source>
</evidence>
<dbReference type="GO" id="GO:0003723">
    <property type="term" value="F:RNA binding"/>
    <property type="evidence" value="ECO:0007669"/>
    <property type="project" value="InterPro"/>
</dbReference>
<evidence type="ECO:0000256" key="3">
    <source>
        <dbReference type="ARBA" id="ARBA00007469"/>
    </source>
</evidence>
<dbReference type="GO" id="GO:0006401">
    <property type="term" value="P:RNA catabolic process"/>
    <property type="evidence" value="ECO:0007669"/>
    <property type="project" value="TreeGrafter"/>
</dbReference>
<dbReference type="InterPro" id="IPR001568">
    <property type="entry name" value="RNase_T2-like"/>
</dbReference>
<evidence type="ECO:0000256" key="4">
    <source>
        <dbReference type="ARBA" id="ARBA00012571"/>
    </source>
</evidence>
<dbReference type="InterPro" id="IPR057328">
    <property type="entry name" value="RNaseT2L_C"/>
</dbReference>
<protein>
    <recommendedName>
        <fullName evidence="14">Ribonuclease T2-like</fullName>
        <ecNumber evidence="4">4.6.1.19</ecNumber>
    </recommendedName>
</protein>
<keyword evidence="8 18" id="KW-0732">Signal</keyword>
<proteinExistence type="inferred from homology"/>
<dbReference type="InterPro" id="IPR033130">
    <property type="entry name" value="RNase_T2_His_AS_2"/>
</dbReference>
<reference evidence="20 21" key="1">
    <citation type="submission" date="2013-12" db="EMBL/GenBank/DDBJ databases">
        <authorList>
            <person name="Cubeta M."/>
            <person name="Pakala S."/>
            <person name="Fedorova N."/>
            <person name="Thomas E."/>
            <person name="Dean R."/>
            <person name="Jabaji S."/>
            <person name="Neate S."/>
            <person name="Toda T."/>
            <person name="Tavantzis S."/>
            <person name="Vilgalys R."/>
            <person name="Bharathan N."/>
            <person name="Pakala S."/>
            <person name="Losada L.S."/>
            <person name="Zafar N."/>
            <person name="Nierman W."/>
        </authorList>
    </citation>
    <scope>NUCLEOTIDE SEQUENCE [LARGE SCALE GENOMIC DNA]</scope>
    <source>
        <strain evidence="20 21">123E</strain>
    </source>
</reference>
<keyword evidence="6" id="KW-0926">Vacuole</keyword>
<evidence type="ECO:0000256" key="1">
    <source>
        <dbReference type="ARBA" id="ARBA00004410"/>
    </source>
</evidence>
<accession>A0A074SFP0</accession>
<comment type="subcellular location">
    <subcellularLocation>
        <location evidence="2">Cytoplasm</location>
    </subcellularLocation>
    <subcellularLocation>
        <location evidence="1">Vacuole lumen</location>
    </subcellularLocation>
</comment>
<dbReference type="EMBL" id="AZST01000003">
    <property type="protein sequence ID" value="KEP55618.1"/>
    <property type="molecule type" value="Genomic_DNA"/>
</dbReference>
<keyword evidence="12" id="KW-0456">Lyase</keyword>
<dbReference type="GO" id="GO:0033897">
    <property type="term" value="F:ribonuclease T2 activity"/>
    <property type="evidence" value="ECO:0007669"/>
    <property type="project" value="UniProtKB-EC"/>
</dbReference>
<feature type="active site" evidence="15">
    <location>
        <position position="143"/>
    </location>
</feature>
<comment type="function">
    <text evidence="13">Rnase which modulates cell survival under stress conditions. Released from the vacuole to the cytoplasm during stress to promote tRNA and rRNA cleavage and to activate separately a downstream pathway that promotes cell death. Involved in cell size, vacuolar morphology and growth at high temperatures and high salt concentration.</text>
</comment>
<dbReference type="HOGENOM" id="CLU_037966_0_0_1"/>
<dbReference type="PANTHER" id="PTHR11240">
    <property type="entry name" value="RIBONUCLEASE T2"/>
    <property type="match status" value="1"/>
</dbReference>
<evidence type="ECO:0000256" key="5">
    <source>
        <dbReference type="ARBA" id="ARBA00022490"/>
    </source>
</evidence>
<dbReference type="GO" id="GO:0005775">
    <property type="term" value="C:vacuolar lumen"/>
    <property type="evidence" value="ECO:0007669"/>
    <property type="project" value="UniProtKB-SubCell"/>
</dbReference>
<evidence type="ECO:0000256" key="13">
    <source>
        <dbReference type="ARBA" id="ARBA00025494"/>
    </source>
</evidence>
<evidence type="ECO:0000313" key="20">
    <source>
        <dbReference type="EMBL" id="KEP55618.1"/>
    </source>
</evidence>
<feature type="compositionally biased region" description="Low complexity" evidence="17">
    <location>
        <begin position="283"/>
        <end position="299"/>
    </location>
</feature>
<dbReference type="Proteomes" id="UP000027456">
    <property type="component" value="Unassembled WGS sequence"/>
</dbReference>
<dbReference type="Pfam" id="PF00445">
    <property type="entry name" value="Ribonuclease_T2"/>
    <property type="match status" value="1"/>
</dbReference>
<sequence length="418" mass="43482">MVAIQSLVLACAGIAVASPLASSPSLNAHSLFARTSCSTTGVASCTNTTAQSNLCCFEYPGGQLLQTQFWDFNPSTGPSDSWTIHGLWPDHCDGTYDSSCDSSRAYTDISTILTNGGASDILNYMKTYWRDINGDDESFWEHEWAKHGTCMSTLKPACISSSIRGQDAIYYFTRVVNLFKTLTTYEFLGAAGIYPSSTATYTLAQVNAAVKAKWVRPSLHIAIIILKVTQGFTPAFDCTSGSLNAVSYYYHLKGSVIDGVLVPIDTPKAGTCGSTGLKYPPKSGSSTPTTTATAPTGTSTAVPTKATIVGIASSGAQTGCLLTAGTWSVQTCATYTITTVSGGFTLTTSKGLCQVSGGTLSCSSSVSSGTVFTASGGLLAYSGSTAFTGDSVPSGSTQVTIYTGSSHAQDITLRIVST</sequence>
<name>A0A074SFP0_9AGAM</name>
<keyword evidence="9" id="KW-0378">Hydrolase</keyword>
<keyword evidence="5" id="KW-0963">Cytoplasm</keyword>
<organism evidence="20 21">
    <name type="scientific">Rhizoctonia solani 123E</name>
    <dbReference type="NCBI Taxonomy" id="1423351"/>
    <lineage>
        <taxon>Eukaryota</taxon>
        <taxon>Fungi</taxon>
        <taxon>Dikarya</taxon>
        <taxon>Basidiomycota</taxon>
        <taxon>Agaricomycotina</taxon>
        <taxon>Agaricomycetes</taxon>
        <taxon>Cantharellales</taxon>
        <taxon>Ceratobasidiaceae</taxon>
        <taxon>Rhizoctonia</taxon>
    </lineage>
</organism>
<dbReference type="PANTHER" id="PTHR11240:SF22">
    <property type="entry name" value="RIBONUCLEASE T2"/>
    <property type="match status" value="1"/>
</dbReference>
<dbReference type="GO" id="GO:0016787">
    <property type="term" value="F:hydrolase activity"/>
    <property type="evidence" value="ECO:0007669"/>
    <property type="project" value="UniProtKB-KW"/>
</dbReference>
<dbReference type="Gene3D" id="3.90.730.10">
    <property type="entry name" value="Ribonuclease T2-like"/>
    <property type="match status" value="1"/>
</dbReference>
<feature type="domain" description="RNase T2-like C-terminal" evidence="19">
    <location>
        <begin position="309"/>
        <end position="413"/>
    </location>
</feature>
<evidence type="ECO:0000256" key="6">
    <source>
        <dbReference type="ARBA" id="ARBA00022554"/>
    </source>
</evidence>
<dbReference type="InterPro" id="IPR033697">
    <property type="entry name" value="Ribonuclease_T2_eukaryotic"/>
</dbReference>
<evidence type="ECO:0000256" key="7">
    <source>
        <dbReference type="ARBA" id="ARBA00022722"/>
    </source>
</evidence>
<evidence type="ECO:0000256" key="15">
    <source>
        <dbReference type="PIRSR" id="PIRSR633697-1"/>
    </source>
</evidence>
<dbReference type="AlphaFoldDB" id="A0A074SFP0"/>